<accession>A0A8S9QM15</accession>
<dbReference type="AlphaFoldDB" id="A0A8S9QM15"/>
<evidence type="ECO:0000313" key="2">
    <source>
        <dbReference type="Proteomes" id="UP000712600"/>
    </source>
</evidence>
<comment type="caution">
    <text evidence="1">The sequence shown here is derived from an EMBL/GenBank/DDBJ whole genome shotgun (WGS) entry which is preliminary data.</text>
</comment>
<dbReference type="EMBL" id="QGKX02000996">
    <property type="protein sequence ID" value="KAF3553914.1"/>
    <property type="molecule type" value="Genomic_DNA"/>
</dbReference>
<gene>
    <name evidence="1" type="ORF">F2Q69_00016221</name>
</gene>
<proteinExistence type="predicted"/>
<sequence>MLETQALISSLSQTYIGTECLGTTILNAKKAICSRNLSVLDASAANAKSVVVLLDSQVLVGMLWAKDSRTEISGIMHVPYSEAGAVAKSALSFVNPVSFDLGPAN</sequence>
<name>A0A8S9QM15_BRACR</name>
<protein>
    <submittedName>
        <fullName evidence="1">Uncharacterized protein</fullName>
    </submittedName>
</protein>
<organism evidence="1 2">
    <name type="scientific">Brassica cretica</name>
    <name type="common">Mustard</name>
    <dbReference type="NCBI Taxonomy" id="69181"/>
    <lineage>
        <taxon>Eukaryota</taxon>
        <taxon>Viridiplantae</taxon>
        <taxon>Streptophyta</taxon>
        <taxon>Embryophyta</taxon>
        <taxon>Tracheophyta</taxon>
        <taxon>Spermatophyta</taxon>
        <taxon>Magnoliopsida</taxon>
        <taxon>eudicotyledons</taxon>
        <taxon>Gunneridae</taxon>
        <taxon>Pentapetalae</taxon>
        <taxon>rosids</taxon>
        <taxon>malvids</taxon>
        <taxon>Brassicales</taxon>
        <taxon>Brassicaceae</taxon>
        <taxon>Brassiceae</taxon>
        <taxon>Brassica</taxon>
    </lineage>
</organism>
<evidence type="ECO:0000313" key="1">
    <source>
        <dbReference type="EMBL" id="KAF3553914.1"/>
    </source>
</evidence>
<dbReference type="Proteomes" id="UP000712600">
    <property type="component" value="Unassembled WGS sequence"/>
</dbReference>
<reference evidence="1" key="1">
    <citation type="submission" date="2019-12" db="EMBL/GenBank/DDBJ databases">
        <title>Genome sequencing and annotation of Brassica cretica.</title>
        <authorList>
            <person name="Studholme D.J."/>
            <person name="Sarris P."/>
        </authorList>
    </citation>
    <scope>NUCLEOTIDE SEQUENCE</scope>
    <source>
        <strain evidence="1">PFS-109/04</strain>
        <tissue evidence="1">Leaf</tissue>
    </source>
</reference>